<dbReference type="AlphaFoldDB" id="A0A0M2NM81"/>
<evidence type="ECO:0000313" key="2">
    <source>
        <dbReference type="Proteomes" id="UP000034076"/>
    </source>
</evidence>
<dbReference type="OrthoDB" id="5914937at2"/>
<keyword evidence="2" id="KW-1185">Reference proteome</keyword>
<sequence>MIRAKKAPYKHFGECLFVTNSKVEIIAACGFGIRILSYALCDGGNVFFEQPEDMAELTTETGWRIYGGHRLWISPESERDYYPDNQPVKIEVAENEVDISQRTDPWLGIKKEISLRFSDDAEVEVTHKITNDSRQTQELSLWAISCMAAGGTEKIRLPQGPVPWGPRLGITAWDYTNLGDTRVTYHNDCIELRQCKGKRKYKIGLSDSGARYEYRNRGIVFAKTAARIPGKQYPDGGMCYETFICDHMLEMETLSPVYRLAGGKTATHCEKWNIWKEEE</sequence>
<reference evidence="1 2" key="1">
    <citation type="submission" date="2015-04" db="EMBL/GenBank/DDBJ databases">
        <title>Draft genome sequence of bacteremic isolate Catabacter hongkongensis type strain HKU16T.</title>
        <authorList>
            <person name="Lau S.K."/>
            <person name="Teng J.L."/>
            <person name="Huang Y."/>
            <person name="Curreem S.O."/>
            <person name="Tsui S.K."/>
            <person name="Woo P.C."/>
        </authorList>
    </citation>
    <scope>NUCLEOTIDE SEQUENCE [LARGE SCALE GENOMIC DNA]</scope>
    <source>
        <strain evidence="1 2">HKU16</strain>
    </source>
</reference>
<comment type="caution">
    <text evidence="1">The sequence shown here is derived from an EMBL/GenBank/DDBJ whole genome shotgun (WGS) entry which is preliminary data.</text>
</comment>
<gene>
    <name evidence="1" type="ORF">CHK_1128</name>
</gene>
<organism evidence="1 2">
    <name type="scientific">Christensenella hongkongensis</name>
    <dbReference type="NCBI Taxonomy" id="270498"/>
    <lineage>
        <taxon>Bacteria</taxon>
        <taxon>Bacillati</taxon>
        <taxon>Bacillota</taxon>
        <taxon>Clostridia</taxon>
        <taxon>Christensenellales</taxon>
        <taxon>Christensenellaceae</taxon>
        <taxon>Christensenella</taxon>
    </lineage>
</organism>
<dbReference type="STRING" id="270498.CHK_1128"/>
<proteinExistence type="predicted"/>
<name>A0A0M2NM81_9FIRM</name>
<accession>A0A0M2NM81</accession>
<protein>
    <submittedName>
        <fullName evidence="1">Uncharacterized protein</fullName>
    </submittedName>
</protein>
<evidence type="ECO:0000313" key="1">
    <source>
        <dbReference type="EMBL" id="KKI51340.1"/>
    </source>
</evidence>
<dbReference type="Proteomes" id="UP000034076">
    <property type="component" value="Unassembled WGS sequence"/>
</dbReference>
<dbReference type="RefSeq" id="WP_046443029.1">
    <property type="nucleotide sequence ID" value="NZ_LAYJ01000078.1"/>
</dbReference>
<dbReference type="EMBL" id="LAYJ01000078">
    <property type="protein sequence ID" value="KKI51340.1"/>
    <property type="molecule type" value="Genomic_DNA"/>
</dbReference>